<organism evidence="7 8">
    <name type="scientific">Pleurotus ostreatus</name>
    <name type="common">Oyster mushroom</name>
    <name type="synonym">White-rot fungus</name>
    <dbReference type="NCBI Taxonomy" id="5322"/>
    <lineage>
        <taxon>Eukaryota</taxon>
        <taxon>Fungi</taxon>
        <taxon>Dikarya</taxon>
        <taxon>Basidiomycota</taxon>
        <taxon>Agaricomycotina</taxon>
        <taxon>Agaricomycetes</taxon>
        <taxon>Agaricomycetidae</taxon>
        <taxon>Agaricales</taxon>
        <taxon>Pleurotineae</taxon>
        <taxon>Pleurotaceae</taxon>
        <taxon>Pleurotus</taxon>
    </lineage>
</organism>
<sequence length="297" mass="32928">MAHIGVATRLVNERQCGQETANADLECSSSRYYVLIREAESYAKKHRIARTYGTNRYESLLKDSEVDAVYIALPNGLHHSWALRALNHGKHVLVEKPMANTAEECRELISLAESKGLVLLEAIHYTCCLHPSRFHPALQRFKEIVAGGELGAIKRVKAGFAVPSVISGLFFLKDDVRFDFSLGGGVMMDMGEATAVGHPADSPNIDKSMNAHLVLPSSVSGDLYVDFSMPGWGPFGMIPRALKTAVVVELEEGTVELTNFPLPHIFNTITIRPKIGKKRTESVYRFKDGRGEEWWTT</sequence>
<dbReference type="SUPFAM" id="SSF51735">
    <property type="entry name" value="NAD(P)-binding Rossmann-fold domains"/>
    <property type="match status" value="1"/>
</dbReference>
<dbReference type="InterPro" id="IPR050984">
    <property type="entry name" value="Gfo/Idh/MocA_domain"/>
</dbReference>
<reference evidence="7" key="1">
    <citation type="submission" date="2019-07" db="EMBL/GenBank/DDBJ databases">
        <authorList>
            <person name="Palmer J.M."/>
        </authorList>
    </citation>
    <scope>NUCLEOTIDE SEQUENCE</scope>
    <source>
        <strain evidence="7">PC9</strain>
    </source>
</reference>
<evidence type="ECO:0000256" key="5">
    <source>
        <dbReference type="ARBA" id="ARBA00049233"/>
    </source>
</evidence>
<dbReference type="GeneID" id="59378372"/>
<keyword evidence="2" id="KW-0560">Oxidoreductase</keyword>
<dbReference type="InterPro" id="IPR000683">
    <property type="entry name" value="Gfo/Idh/MocA-like_OxRdtase_N"/>
</dbReference>
<evidence type="ECO:0000256" key="3">
    <source>
        <dbReference type="ARBA" id="ARBA00038984"/>
    </source>
</evidence>
<dbReference type="Pfam" id="PF01408">
    <property type="entry name" value="GFO_IDH_MocA"/>
    <property type="match status" value="1"/>
</dbReference>
<proteinExistence type="inferred from homology"/>
<name>A0A8H6ZRB4_PLEOS</name>
<dbReference type="EMBL" id="JACETU010000006">
    <property type="protein sequence ID" value="KAF7426187.1"/>
    <property type="molecule type" value="Genomic_DNA"/>
</dbReference>
<dbReference type="OrthoDB" id="64915at2759"/>
<dbReference type="GO" id="GO:0000166">
    <property type="term" value="F:nucleotide binding"/>
    <property type="evidence" value="ECO:0007669"/>
    <property type="project" value="InterPro"/>
</dbReference>
<feature type="domain" description="Gfo/Idh/MocA-like oxidoreductase N-terminal" evidence="6">
    <location>
        <begin position="42"/>
        <end position="119"/>
    </location>
</feature>
<comment type="caution">
    <text evidence="7">The sequence shown here is derived from an EMBL/GenBank/DDBJ whole genome shotgun (WGS) entry which is preliminary data.</text>
</comment>
<evidence type="ECO:0000313" key="7">
    <source>
        <dbReference type="EMBL" id="KAF7426187.1"/>
    </source>
</evidence>
<evidence type="ECO:0000256" key="1">
    <source>
        <dbReference type="ARBA" id="ARBA00010928"/>
    </source>
</evidence>
<dbReference type="AlphaFoldDB" id="A0A8H6ZRB4"/>
<dbReference type="RefSeq" id="XP_036629491.1">
    <property type="nucleotide sequence ID" value="XM_036778063.1"/>
</dbReference>
<keyword evidence="8" id="KW-1185">Reference proteome</keyword>
<dbReference type="Gene3D" id="3.40.50.720">
    <property type="entry name" value="NAD(P)-binding Rossmann-like Domain"/>
    <property type="match status" value="1"/>
</dbReference>
<evidence type="ECO:0000259" key="6">
    <source>
        <dbReference type="Pfam" id="PF01408"/>
    </source>
</evidence>
<comment type="similarity">
    <text evidence="1">Belongs to the Gfo/Idh/MocA family.</text>
</comment>
<dbReference type="SUPFAM" id="SSF55347">
    <property type="entry name" value="Glyceraldehyde-3-phosphate dehydrogenase-like, C-terminal domain"/>
    <property type="match status" value="1"/>
</dbReference>
<dbReference type="Proteomes" id="UP000623687">
    <property type="component" value="Unassembled WGS sequence"/>
</dbReference>
<evidence type="ECO:0000313" key="8">
    <source>
        <dbReference type="Proteomes" id="UP000623687"/>
    </source>
</evidence>
<comment type="catalytic activity">
    <reaction evidence="5">
        <text>D-xylose + NADP(+) = D-xylono-1,5-lactone + NADPH + H(+)</text>
        <dbReference type="Rhea" id="RHEA:22000"/>
        <dbReference type="ChEBI" id="CHEBI:15378"/>
        <dbReference type="ChEBI" id="CHEBI:15867"/>
        <dbReference type="ChEBI" id="CHEBI:53455"/>
        <dbReference type="ChEBI" id="CHEBI:57783"/>
        <dbReference type="ChEBI" id="CHEBI:58349"/>
        <dbReference type="EC" id="1.1.1.179"/>
    </reaction>
</comment>
<evidence type="ECO:0000256" key="4">
    <source>
        <dbReference type="ARBA" id="ARBA00042988"/>
    </source>
</evidence>
<dbReference type="PANTHER" id="PTHR22604">
    <property type="entry name" value="OXIDOREDUCTASES"/>
    <property type="match status" value="1"/>
</dbReference>
<dbReference type="PANTHER" id="PTHR22604:SF105">
    <property type="entry name" value="TRANS-1,2-DIHYDROBENZENE-1,2-DIOL DEHYDROGENASE"/>
    <property type="match status" value="1"/>
</dbReference>
<dbReference type="EC" id="1.1.1.179" evidence="3"/>
<dbReference type="GO" id="GO:0047837">
    <property type="term" value="F:D-xylose 1-dehydrogenase (NADP+) activity"/>
    <property type="evidence" value="ECO:0007669"/>
    <property type="project" value="UniProtKB-EC"/>
</dbReference>
<accession>A0A8H6ZRB4</accession>
<evidence type="ECO:0000256" key="2">
    <source>
        <dbReference type="ARBA" id="ARBA00023002"/>
    </source>
</evidence>
<protein>
    <recommendedName>
        <fullName evidence="3">D-xylose 1-dehydrogenase (NADP(+), D-xylono-1,5-lactone-forming)</fullName>
        <ecNumber evidence="3">1.1.1.179</ecNumber>
    </recommendedName>
    <alternativeName>
        <fullName evidence="4">D-xylose-NADP dehydrogenase</fullName>
    </alternativeName>
</protein>
<dbReference type="Gene3D" id="3.30.360.10">
    <property type="entry name" value="Dihydrodipicolinate Reductase, domain 2"/>
    <property type="match status" value="1"/>
</dbReference>
<dbReference type="VEuPathDB" id="FungiDB:PC9H_008554"/>
<gene>
    <name evidence="7" type="ORF">PC9H_008554</name>
</gene>
<dbReference type="InterPro" id="IPR036291">
    <property type="entry name" value="NAD(P)-bd_dom_sf"/>
</dbReference>